<dbReference type="InterPro" id="IPR050539">
    <property type="entry name" value="ThrE_Dicarb/AminoAcid_Exp"/>
</dbReference>
<comment type="subcellular location">
    <subcellularLocation>
        <location evidence="1">Cell membrane</location>
        <topology evidence="1">Multi-pass membrane protein</topology>
    </subcellularLocation>
</comment>
<organism evidence="10 11">
    <name type="scientific">Paludibacter jiangxiensis</name>
    <dbReference type="NCBI Taxonomy" id="681398"/>
    <lineage>
        <taxon>Bacteria</taxon>
        <taxon>Pseudomonadati</taxon>
        <taxon>Bacteroidota</taxon>
        <taxon>Bacteroidia</taxon>
        <taxon>Bacteroidales</taxon>
        <taxon>Paludibacteraceae</taxon>
        <taxon>Paludibacter</taxon>
    </lineage>
</organism>
<dbReference type="PANTHER" id="PTHR34390:SF1">
    <property type="entry name" value="SUCCINATE TRANSPORTER SUBUNIT YJJB-RELATED"/>
    <property type="match status" value="1"/>
</dbReference>
<reference evidence="11" key="1">
    <citation type="submission" date="2016-04" db="EMBL/GenBank/DDBJ databases">
        <title>Draft genome sequence of Paludibacter jiangxiensis strain NM7.</title>
        <authorList>
            <person name="Qiu Y."/>
            <person name="Matsuura N."/>
            <person name="Ohashi A."/>
            <person name="Tourlousse M.D."/>
            <person name="Sekiguchi Y."/>
        </authorList>
    </citation>
    <scope>NUCLEOTIDE SEQUENCE [LARGE SCALE GENOMIC DNA]</scope>
    <source>
        <strain evidence="11">NM7</strain>
    </source>
</reference>
<evidence type="ECO:0000256" key="1">
    <source>
        <dbReference type="ARBA" id="ARBA00004651"/>
    </source>
</evidence>
<comment type="caution">
    <text evidence="10">The sequence shown here is derived from an EMBL/GenBank/DDBJ whole genome shotgun (WGS) entry which is preliminary data.</text>
</comment>
<name>A0A170ZW49_9BACT</name>
<keyword evidence="6 8" id="KW-0472">Membrane</keyword>
<dbReference type="Proteomes" id="UP000076586">
    <property type="component" value="Unassembled WGS sequence"/>
</dbReference>
<sequence length="172" mass="18804">MTSELLLRILLDFVLAFVVGFCWGILFGSPKRILWMAGLLGALGHSLRFVLLESGVVLITATMISAVTIGILGIYCAHKVHHPPVVFTMPAFITMIPGLYAYRTMLGCIKLTDPAIVQKTPDIMVQIGHNLMLTLSLLAILAIGISIAALLFRTKSVKEINFGKKQKVKKVD</sequence>
<proteinExistence type="inferred from homology"/>
<feature type="domain" description="Threonine/Serine exporter ThrE" evidence="9">
    <location>
        <begin position="12"/>
        <end position="149"/>
    </location>
</feature>
<reference evidence="11" key="2">
    <citation type="journal article" date="2017" name="Genome Announc.">
        <title>Draft genome sequence of Paludibacter jiangxiensis NM7(T), a propionate-producing fermentative bacterium.</title>
        <authorList>
            <person name="Qiu Y.-L."/>
            <person name="Tourlousse D.M."/>
            <person name="Matsuura N."/>
            <person name="Ohashi A."/>
            <person name="Sekiguchi Y."/>
        </authorList>
    </citation>
    <scope>NUCLEOTIDE SEQUENCE [LARGE SCALE GENOMIC DNA]</scope>
    <source>
        <strain evidence="11">NM7</strain>
    </source>
</reference>
<evidence type="ECO:0000256" key="7">
    <source>
        <dbReference type="ARBA" id="ARBA00034125"/>
    </source>
</evidence>
<keyword evidence="4 8" id="KW-0812">Transmembrane</keyword>
<evidence type="ECO:0000256" key="5">
    <source>
        <dbReference type="ARBA" id="ARBA00022989"/>
    </source>
</evidence>
<gene>
    <name evidence="10" type="ORF">PJIAN_3380</name>
</gene>
<dbReference type="PANTHER" id="PTHR34390">
    <property type="entry name" value="UPF0442 PROTEIN YJJB-RELATED"/>
    <property type="match status" value="1"/>
</dbReference>
<comment type="similarity">
    <text evidence="7">Belongs to the ThrE exporter (TC 2.A.79) family.</text>
</comment>
<dbReference type="Pfam" id="PF12821">
    <property type="entry name" value="ThrE_2"/>
    <property type="match status" value="1"/>
</dbReference>
<evidence type="ECO:0000259" key="9">
    <source>
        <dbReference type="Pfam" id="PF12821"/>
    </source>
</evidence>
<evidence type="ECO:0000313" key="10">
    <source>
        <dbReference type="EMBL" id="GAT63068.1"/>
    </source>
</evidence>
<dbReference type="EMBL" id="BDCR01000003">
    <property type="protein sequence ID" value="GAT63068.1"/>
    <property type="molecule type" value="Genomic_DNA"/>
</dbReference>
<evidence type="ECO:0000256" key="3">
    <source>
        <dbReference type="ARBA" id="ARBA00022519"/>
    </source>
</evidence>
<evidence type="ECO:0000256" key="6">
    <source>
        <dbReference type="ARBA" id="ARBA00023136"/>
    </source>
</evidence>
<keyword evidence="11" id="KW-1185">Reference proteome</keyword>
<dbReference type="RefSeq" id="WP_068703924.1">
    <property type="nucleotide sequence ID" value="NZ_BDCR01000003.1"/>
</dbReference>
<dbReference type="STRING" id="681398.PJIAN_3380"/>
<evidence type="ECO:0000256" key="4">
    <source>
        <dbReference type="ARBA" id="ARBA00022692"/>
    </source>
</evidence>
<feature type="transmembrane region" description="Helical" evidence="8">
    <location>
        <begin position="131"/>
        <end position="152"/>
    </location>
</feature>
<evidence type="ECO:0000256" key="8">
    <source>
        <dbReference type="SAM" id="Phobius"/>
    </source>
</evidence>
<keyword evidence="3" id="KW-0997">Cell inner membrane</keyword>
<dbReference type="AlphaFoldDB" id="A0A170ZW49"/>
<protein>
    <recommendedName>
        <fullName evidence="9">Threonine/Serine exporter ThrE domain-containing protein</fullName>
    </recommendedName>
</protein>
<feature type="transmembrane region" description="Helical" evidence="8">
    <location>
        <begin position="6"/>
        <end position="26"/>
    </location>
</feature>
<keyword evidence="2" id="KW-1003">Cell membrane</keyword>
<evidence type="ECO:0000313" key="11">
    <source>
        <dbReference type="Proteomes" id="UP000076586"/>
    </source>
</evidence>
<dbReference type="OrthoDB" id="9810047at2"/>
<dbReference type="GO" id="GO:0015744">
    <property type="term" value="P:succinate transport"/>
    <property type="evidence" value="ECO:0007669"/>
    <property type="project" value="TreeGrafter"/>
</dbReference>
<feature type="transmembrane region" description="Helical" evidence="8">
    <location>
        <begin position="57"/>
        <end position="77"/>
    </location>
</feature>
<feature type="transmembrane region" description="Helical" evidence="8">
    <location>
        <begin position="84"/>
        <end position="102"/>
    </location>
</feature>
<accession>A0A170ZW49</accession>
<evidence type="ECO:0000256" key="2">
    <source>
        <dbReference type="ARBA" id="ARBA00022475"/>
    </source>
</evidence>
<keyword evidence="5 8" id="KW-1133">Transmembrane helix</keyword>
<dbReference type="GO" id="GO:0005886">
    <property type="term" value="C:plasma membrane"/>
    <property type="evidence" value="ECO:0007669"/>
    <property type="project" value="UniProtKB-SubCell"/>
</dbReference>
<dbReference type="InterPro" id="IPR024528">
    <property type="entry name" value="ThrE_2"/>
</dbReference>